<dbReference type="SMART" id="SM00288">
    <property type="entry name" value="VHS"/>
    <property type="match status" value="1"/>
</dbReference>
<dbReference type="GO" id="GO:0043328">
    <property type="term" value="P:protein transport to vacuole involved in ubiquitin-dependent protein catabolic process via the multivesicular body sorting pathway"/>
    <property type="evidence" value="ECO:0007669"/>
    <property type="project" value="InterPro"/>
</dbReference>
<dbReference type="InterPro" id="IPR038425">
    <property type="entry name" value="GAT_sf"/>
</dbReference>
<name>A0A6A3BC16_HIBSY</name>
<dbReference type="Pfam" id="PF03127">
    <property type="entry name" value="GAT"/>
    <property type="match status" value="1"/>
</dbReference>
<keyword evidence="3" id="KW-0813">Transport</keyword>
<dbReference type="SUPFAM" id="SSF48464">
    <property type="entry name" value="ENTH/VHS domain"/>
    <property type="match status" value="1"/>
</dbReference>
<dbReference type="InterPro" id="IPR044836">
    <property type="entry name" value="TOL_plant"/>
</dbReference>
<feature type="compositionally biased region" description="Polar residues" evidence="6">
    <location>
        <begin position="463"/>
        <end position="499"/>
    </location>
</feature>
<feature type="compositionally biased region" description="Polar residues" evidence="6">
    <location>
        <begin position="322"/>
        <end position="348"/>
    </location>
</feature>
<feature type="compositionally biased region" description="Polar residues" evidence="6">
    <location>
        <begin position="513"/>
        <end position="526"/>
    </location>
</feature>
<sequence length="574" mass="62744">MMMMSSAFIIGSRSNCRQDNERSSNWQAKDVVKAVKRRLQHKSSKVQLLALTIAERDVLGEMVKIEDMLVRDKILTLLDSWQEAFGDSGGKHPQYYWAYDELRRSGVEFPKRSSNKAPIYTPPATHPNMNPGYGIQAILLELLSDMLKAVNPSDSAAVKDEVVVDLVNQCRSNQRKMTQMLTTTGDEELLAQGLELNDGLQSLLAKHDAIAVGPVDTVARSHIDEEEDDFAQLARRHSRAQFPPSQSTFAGTSGAIVPINNATAATSSVPTALTSIPSNALALPDLPAPIRTSKEQDLIDLLSLTLSTTLASTPHTPPTPSVSHQNLHQGTVTPNCQGHPYASQTYPGSQGPMAYSSYVVPWAQPQAPPQRPSQPQNPKLKNQSNSPAQTQTQFKTETRPQFQPQSPSQSRSLHQAHQQTHHQLQTQSQIQNHSYRQPQYQQNFQPQYGYPPPPWAATPGYFSGQNHHSSANMFSTPGANTVASNTPTATRPLQHNSSLHARGTNGGAPMNGDSWTRTGPRNTAPATGQKPFIPSYRLFEDLNVLGNADGRHKMTNSSNTSSSPSGTNTQSMVG</sequence>
<feature type="compositionally biased region" description="Low complexity" evidence="6">
    <location>
        <begin position="399"/>
        <end position="448"/>
    </location>
</feature>
<feature type="region of interest" description="Disordered" evidence="6">
    <location>
        <begin position="363"/>
        <end position="532"/>
    </location>
</feature>
<dbReference type="Gene3D" id="1.25.40.90">
    <property type="match status" value="2"/>
</dbReference>
<evidence type="ECO:0000259" key="7">
    <source>
        <dbReference type="PROSITE" id="PS50179"/>
    </source>
</evidence>
<reference evidence="9" key="1">
    <citation type="submission" date="2019-09" db="EMBL/GenBank/DDBJ databases">
        <title>Draft genome information of white flower Hibiscus syriacus.</title>
        <authorList>
            <person name="Kim Y.-M."/>
        </authorList>
    </citation>
    <scope>NUCLEOTIDE SEQUENCE [LARGE SCALE GENOMIC DNA]</scope>
    <source>
        <strain evidence="9">YM2019G1</strain>
    </source>
</reference>
<evidence type="ECO:0000256" key="3">
    <source>
        <dbReference type="ARBA" id="ARBA00022448"/>
    </source>
</evidence>
<keyword evidence="5" id="KW-0472">Membrane</keyword>
<dbReference type="InterPro" id="IPR002014">
    <property type="entry name" value="VHS_dom"/>
</dbReference>
<dbReference type="EMBL" id="VEPZ02000870">
    <property type="protein sequence ID" value="KAE8714454.1"/>
    <property type="molecule type" value="Genomic_DNA"/>
</dbReference>
<dbReference type="GO" id="GO:0035091">
    <property type="term" value="F:phosphatidylinositol binding"/>
    <property type="evidence" value="ECO:0007669"/>
    <property type="project" value="InterPro"/>
</dbReference>
<evidence type="ECO:0000313" key="9">
    <source>
        <dbReference type="EMBL" id="KAE8714454.1"/>
    </source>
</evidence>
<feature type="compositionally biased region" description="Polar residues" evidence="6">
    <location>
        <begin position="379"/>
        <end position="395"/>
    </location>
</feature>
<dbReference type="Gene3D" id="1.20.58.160">
    <property type="match status" value="1"/>
</dbReference>
<dbReference type="Proteomes" id="UP000436088">
    <property type="component" value="Unassembled WGS sequence"/>
</dbReference>
<comment type="subcellular location">
    <subcellularLocation>
        <location evidence="1">Membrane</location>
        <topology evidence="1">Peripheral membrane protein</topology>
    </subcellularLocation>
</comment>
<feature type="region of interest" description="Disordered" evidence="6">
    <location>
        <begin position="549"/>
        <end position="574"/>
    </location>
</feature>
<feature type="domain" description="VHS" evidence="7">
    <location>
        <begin position="16"/>
        <end position="110"/>
    </location>
</feature>
<dbReference type="InterPro" id="IPR008942">
    <property type="entry name" value="ENTH_VHS"/>
</dbReference>
<evidence type="ECO:0000256" key="5">
    <source>
        <dbReference type="ARBA" id="ARBA00023136"/>
    </source>
</evidence>
<dbReference type="SUPFAM" id="SSF89009">
    <property type="entry name" value="GAT-like domain"/>
    <property type="match status" value="1"/>
</dbReference>
<dbReference type="GO" id="GO:0043130">
    <property type="term" value="F:ubiquitin binding"/>
    <property type="evidence" value="ECO:0007669"/>
    <property type="project" value="InterPro"/>
</dbReference>
<organism evidence="9 10">
    <name type="scientific">Hibiscus syriacus</name>
    <name type="common">Rose of Sharon</name>
    <dbReference type="NCBI Taxonomy" id="106335"/>
    <lineage>
        <taxon>Eukaryota</taxon>
        <taxon>Viridiplantae</taxon>
        <taxon>Streptophyta</taxon>
        <taxon>Embryophyta</taxon>
        <taxon>Tracheophyta</taxon>
        <taxon>Spermatophyta</taxon>
        <taxon>Magnoliopsida</taxon>
        <taxon>eudicotyledons</taxon>
        <taxon>Gunneridae</taxon>
        <taxon>Pentapetalae</taxon>
        <taxon>rosids</taxon>
        <taxon>malvids</taxon>
        <taxon>Malvales</taxon>
        <taxon>Malvaceae</taxon>
        <taxon>Malvoideae</taxon>
        <taxon>Hibiscus</taxon>
    </lineage>
</organism>
<protein>
    <submittedName>
        <fullName evidence="9">Uncharacterized protein</fullName>
    </submittedName>
</protein>
<feature type="region of interest" description="Disordered" evidence="6">
    <location>
        <begin position="311"/>
        <end position="348"/>
    </location>
</feature>
<evidence type="ECO:0000313" key="10">
    <source>
        <dbReference type="Proteomes" id="UP000436088"/>
    </source>
</evidence>
<dbReference type="PANTHER" id="PTHR45898">
    <property type="entry name" value="TOM1-LIKE PROTEIN"/>
    <property type="match status" value="1"/>
</dbReference>
<evidence type="ECO:0000256" key="6">
    <source>
        <dbReference type="SAM" id="MobiDB-lite"/>
    </source>
</evidence>
<evidence type="ECO:0000256" key="1">
    <source>
        <dbReference type="ARBA" id="ARBA00004170"/>
    </source>
</evidence>
<gene>
    <name evidence="9" type="ORF">F3Y22_tig00110195pilonHSYRG00036</name>
</gene>
<dbReference type="PANTHER" id="PTHR45898:SF2">
    <property type="entry name" value="TOM1-LIKE PROTEIN 6"/>
    <property type="match status" value="1"/>
</dbReference>
<evidence type="ECO:0000259" key="8">
    <source>
        <dbReference type="PROSITE" id="PS50909"/>
    </source>
</evidence>
<dbReference type="InterPro" id="IPR004152">
    <property type="entry name" value="GAT_dom"/>
</dbReference>
<accession>A0A6A3BC16</accession>
<proteinExistence type="inferred from homology"/>
<comment type="caution">
    <text evidence="9">The sequence shown here is derived from an EMBL/GenBank/DDBJ whole genome shotgun (WGS) entry which is preliminary data.</text>
</comment>
<feature type="compositionally biased region" description="Low complexity" evidence="6">
    <location>
        <begin position="555"/>
        <end position="574"/>
    </location>
</feature>
<dbReference type="GO" id="GO:0005737">
    <property type="term" value="C:cytoplasm"/>
    <property type="evidence" value="ECO:0007669"/>
    <property type="project" value="UniProtKB-ARBA"/>
</dbReference>
<dbReference type="GO" id="GO:0016020">
    <property type="term" value="C:membrane"/>
    <property type="evidence" value="ECO:0007669"/>
    <property type="project" value="UniProtKB-SubCell"/>
</dbReference>
<evidence type="ECO:0000256" key="4">
    <source>
        <dbReference type="ARBA" id="ARBA00022927"/>
    </source>
</evidence>
<comment type="similarity">
    <text evidence="2">Belongs to the TOM1 family.</text>
</comment>
<feature type="domain" description="GAT" evidence="8">
    <location>
        <begin position="124"/>
        <end position="212"/>
    </location>
</feature>
<keyword evidence="4" id="KW-0653">Protein transport</keyword>
<dbReference type="PROSITE" id="PS50179">
    <property type="entry name" value="VHS"/>
    <property type="match status" value="1"/>
</dbReference>
<dbReference type="AlphaFoldDB" id="A0A6A3BC16"/>
<keyword evidence="10" id="KW-1185">Reference proteome</keyword>
<evidence type="ECO:0000256" key="2">
    <source>
        <dbReference type="ARBA" id="ARBA00007708"/>
    </source>
</evidence>
<dbReference type="PROSITE" id="PS50909">
    <property type="entry name" value="GAT"/>
    <property type="match status" value="1"/>
</dbReference>
<dbReference type="CDD" id="cd14231">
    <property type="entry name" value="GAT_GGA-like_plant"/>
    <property type="match status" value="1"/>
</dbReference>
<dbReference type="CDD" id="cd03561">
    <property type="entry name" value="VHS"/>
    <property type="match status" value="1"/>
</dbReference>